<dbReference type="InterPro" id="IPR001516">
    <property type="entry name" value="Proton_antipo_N"/>
</dbReference>
<feature type="transmembrane region" description="Helical" evidence="10">
    <location>
        <begin position="94"/>
        <end position="114"/>
    </location>
</feature>
<proteinExistence type="predicted"/>
<dbReference type="Proteomes" id="UP000179627">
    <property type="component" value="Unassembled WGS sequence"/>
</dbReference>
<feature type="transmembrane region" description="Helical" evidence="10">
    <location>
        <begin position="424"/>
        <end position="446"/>
    </location>
</feature>
<evidence type="ECO:0000256" key="8">
    <source>
        <dbReference type="ARBA" id="ARBA00023136"/>
    </source>
</evidence>
<evidence type="ECO:0000256" key="4">
    <source>
        <dbReference type="ARBA" id="ARBA00022475"/>
    </source>
</evidence>
<keyword evidence="4" id="KW-1003">Cell membrane</keyword>
<dbReference type="PRINTS" id="PR01434">
    <property type="entry name" value="NADHDHGNASE5"/>
</dbReference>
<evidence type="ECO:0000256" key="10">
    <source>
        <dbReference type="SAM" id="Phobius"/>
    </source>
</evidence>
<dbReference type="InterPro" id="IPR050616">
    <property type="entry name" value="CPA3_Na-H_Antiporter_A"/>
</dbReference>
<name>A0A1S1QUW0_9ACTN</name>
<evidence type="ECO:0000256" key="5">
    <source>
        <dbReference type="ARBA" id="ARBA00022692"/>
    </source>
</evidence>
<dbReference type="InterPro" id="IPR001750">
    <property type="entry name" value="ND/Mrp_TM"/>
</dbReference>
<dbReference type="OrthoDB" id="9811798at2"/>
<feature type="transmembrane region" description="Helical" evidence="10">
    <location>
        <begin position="340"/>
        <end position="361"/>
    </location>
</feature>
<feature type="domain" description="MrpA C-terminal/MbhD" evidence="13">
    <location>
        <begin position="621"/>
        <end position="684"/>
    </location>
</feature>
<dbReference type="InterPro" id="IPR046806">
    <property type="entry name" value="MrpA_C/MbhE"/>
</dbReference>
<evidence type="ECO:0000259" key="12">
    <source>
        <dbReference type="Pfam" id="PF00662"/>
    </source>
</evidence>
<evidence type="ECO:0000313" key="15">
    <source>
        <dbReference type="EMBL" id="OHV37396.1"/>
    </source>
</evidence>
<feature type="non-terminal residue" evidence="15">
    <location>
        <position position="822"/>
    </location>
</feature>
<keyword evidence="8 10" id="KW-0472">Membrane</keyword>
<dbReference type="EMBL" id="MBLM01000113">
    <property type="protein sequence ID" value="OHV37396.1"/>
    <property type="molecule type" value="Genomic_DNA"/>
</dbReference>
<keyword evidence="5 9" id="KW-0812">Transmembrane</keyword>
<keyword evidence="2" id="KW-0813">Transport</keyword>
<feature type="transmembrane region" description="Helical" evidence="10">
    <location>
        <begin position="261"/>
        <end position="282"/>
    </location>
</feature>
<dbReference type="Pfam" id="PF00662">
    <property type="entry name" value="Proton_antipo_N"/>
    <property type="match status" value="1"/>
</dbReference>
<feature type="transmembrane region" description="Helical" evidence="10">
    <location>
        <begin position="701"/>
        <end position="720"/>
    </location>
</feature>
<keyword evidence="16" id="KW-1185">Reference proteome</keyword>
<feature type="transmembrane region" description="Helical" evidence="10">
    <location>
        <begin position="612"/>
        <end position="630"/>
    </location>
</feature>
<evidence type="ECO:0000256" key="3">
    <source>
        <dbReference type="ARBA" id="ARBA00022449"/>
    </source>
</evidence>
<dbReference type="RefSeq" id="WP_071084511.1">
    <property type="nucleotide sequence ID" value="NZ_MBLM01000113.1"/>
</dbReference>
<dbReference type="InterPro" id="IPR025383">
    <property type="entry name" value="MrpA_C/MbhD"/>
</dbReference>
<feature type="transmembrane region" description="Helical" evidence="10">
    <location>
        <begin position="466"/>
        <end position="488"/>
    </location>
</feature>
<evidence type="ECO:0000259" key="14">
    <source>
        <dbReference type="Pfam" id="PF20501"/>
    </source>
</evidence>
<feature type="domain" description="MrpA C-terminal/MbhE" evidence="14">
    <location>
        <begin position="699"/>
        <end position="785"/>
    </location>
</feature>
<feature type="domain" description="NADH:quinone oxidoreductase/Mrp antiporter transmembrane" evidence="11">
    <location>
        <begin position="147"/>
        <end position="436"/>
    </location>
</feature>
<evidence type="ECO:0000313" key="16">
    <source>
        <dbReference type="Proteomes" id="UP000179627"/>
    </source>
</evidence>
<dbReference type="PANTHER" id="PTHR43373:SF1">
    <property type="entry name" value="NA(+)_H(+) ANTIPORTER SUBUNIT A"/>
    <property type="match status" value="1"/>
</dbReference>
<protein>
    <submittedName>
        <fullName evidence="15">NADH dehydrogenase</fullName>
    </submittedName>
</protein>
<evidence type="ECO:0000256" key="7">
    <source>
        <dbReference type="ARBA" id="ARBA00023065"/>
    </source>
</evidence>
<feature type="transmembrane region" description="Helical" evidence="10">
    <location>
        <begin position="637"/>
        <end position="655"/>
    </location>
</feature>
<evidence type="ECO:0000259" key="13">
    <source>
        <dbReference type="Pfam" id="PF13244"/>
    </source>
</evidence>
<accession>A0A1S1QUW0</accession>
<feature type="transmembrane region" description="Helical" evidence="10">
    <location>
        <begin position="181"/>
        <end position="202"/>
    </location>
</feature>
<feature type="transmembrane region" description="Helical" evidence="10">
    <location>
        <begin position="126"/>
        <end position="145"/>
    </location>
</feature>
<feature type="domain" description="NADH-Ubiquinone oxidoreductase (complex I) chain 5 N-terminal" evidence="12">
    <location>
        <begin position="81"/>
        <end position="122"/>
    </location>
</feature>
<sequence length="822" mass="84116">MFVALVAHIVLAAILPALGARLGRATYLIAAVAPAATFGWLASRVPAVLDGAGAAHAEGATAANAASAAQNGFSEVVTWASTVDLELALRLSPLALLMALLVTGVGAMVMLYSFTYHNHEDGPASLHGGPSAALLAFAGAMLGLVLSDDLLTLYVFWELTTVLSFLLIGQRGAGAADRRSAVQALLMTSTGGLPMLLGFVLLGQAADTYRISAILAAPPEGPAVVVALVLVLVGALAKSAQIPFHSWLPSAMVAPTPVSAYLHAAAMVKAGVFLVATITPAFAEMAGWRVPAVLLGTATMLLGGIRALVQTDLKRLLAFGTISQLGFLTALVGFGSRTAAIAGATLILAHALFKSALFMVVGIIDHQAGTRDVRELSGLWRALPGTCVVAVLAAASMIGLPPFLGFLGKEAAFEALLDGGAADLVLLAVLVVGAVLTTAYTLRFLWGGFGTRRGASPRAVTRPAAVFVAPAAVPAIAGLALGIAYPAVDRLVAAYANGFPVHGEAYHLALWHGVGWPLAATGIAFAGGALVFAGGLRPWPPVPRLPRALDAQRAYERGVWALDRLAVAVTGRLQTGSLPVYLGVILVTVLAVPGGALVTASSWPEHLPWWDYRIQLPLAAGVVLASLAVVRASGRLTATLLLGAVGYGIGALYVVEGAPDLALAQFLVETLSLVAFVFVLRRMPARFSTADRSAPLRLARIAAALSVGAFVAGLAIATSGSRAASVEVSREYIARSPEETGATNVVNAIVVDFRAFDTLGEIAVLAVAALGVASLLLLARPPAGGAADPPGDSVPGVDPGPMPPRSVLLEVTTRAVFPVVLV</sequence>
<gene>
    <name evidence="15" type="ORF">CC117_16795</name>
</gene>
<feature type="transmembrane region" description="Helical" evidence="10">
    <location>
        <begin position="661"/>
        <end position="680"/>
    </location>
</feature>
<evidence type="ECO:0000259" key="11">
    <source>
        <dbReference type="Pfam" id="PF00361"/>
    </source>
</evidence>
<evidence type="ECO:0000256" key="1">
    <source>
        <dbReference type="ARBA" id="ARBA00004651"/>
    </source>
</evidence>
<feature type="transmembrane region" description="Helical" evidence="10">
    <location>
        <begin position="288"/>
        <end position="309"/>
    </location>
</feature>
<dbReference type="GO" id="GO:0005886">
    <property type="term" value="C:plasma membrane"/>
    <property type="evidence" value="ECO:0007669"/>
    <property type="project" value="UniProtKB-SubCell"/>
</dbReference>
<dbReference type="Pfam" id="PF13244">
    <property type="entry name" value="MbhD"/>
    <property type="match status" value="1"/>
</dbReference>
<comment type="caution">
    <text evidence="15">The sequence shown here is derived from an EMBL/GenBank/DDBJ whole genome shotgun (WGS) entry which is preliminary data.</text>
</comment>
<evidence type="ECO:0000256" key="2">
    <source>
        <dbReference type="ARBA" id="ARBA00022448"/>
    </source>
</evidence>
<feature type="transmembrane region" description="Helical" evidence="10">
    <location>
        <begin position="762"/>
        <end position="779"/>
    </location>
</feature>
<keyword evidence="6 10" id="KW-1133">Transmembrane helix</keyword>
<reference evidence="16" key="1">
    <citation type="submission" date="2016-07" db="EMBL/GenBank/DDBJ databases">
        <title>Sequence Frankia sp. strain CcI1.17.</title>
        <authorList>
            <person name="Ghodhbane-Gtari F."/>
            <person name="Swanson E."/>
            <person name="Gueddou A."/>
            <person name="Morris K."/>
            <person name="Hezbri K."/>
            <person name="Ktari A."/>
            <person name="Nouioui I."/>
            <person name="Abebe-Akele F."/>
            <person name="Simpson S."/>
            <person name="Thomas K."/>
            <person name="Gtari M."/>
            <person name="Tisa L.S."/>
            <person name="Hurst S."/>
        </authorList>
    </citation>
    <scope>NUCLEOTIDE SEQUENCE [LARGE SCALE GENOMIC DNA]</scope>
    <source>
        <strain evidence="16">Cc1.17</strain>
    </source>
</reference>
<dbReference type="PANTHER" id="PTHR43373">
    <property type="entry name" value="NA(+)/H(+) ANTIPORTER SUBUNIT"/>
    <property type="match status" value="1"/>
</dbReference>
<keyword evidence="3" id="KW-0050">Antiport</keyword>
<feature type="transmembrane region" description="Helical" evidence="10">
    <location>
        <begin position="316"/>
        <end position="334"/>
    </location>
</feature>
<comment type="subcellular location">
    <subcellularLocation>
        <location evidence="1">Cell membrane</location>
        <topology evidence="1">Multi-pass membrane protein</topology>
    </subcellularLocation>
    <subcellularLocation>
        <location evidence="9">Membrane</location>
        <topology evidence="9">Multi-pass membrane protein</topology>
    </subcellularLocation>
</comment>
<dbReference type="AlphaFoldDB" id="A0A1S1QUW0"/>
<feature type="transmembrane region" description="Helical" evidence="10">
    <location>
        <begin position="508"/>
        <end position="536"/>
    </location>
</feature>
<dbReference type="GO" id="GO:0006811">
    <property type="term" value="P:monoatomic ion transport"/>
    <property type="evidence" value="ECO:0007669"/>
    <property type="project" value="UniProtKB-KW"/>
</dbReference>
<feature type="transmembrane region" description="Helical" evidence="10">
    <location>
        <begin position="222"/>
        <end position="240"/>
    </location>
</feature>
<dbReference type="Pfam" id="PF20501">
    <property type="entry name" value="MbhE"/>
    <property type="match status" value="1"/>
</dbReference>
<evidence type="ECO:0000256" key="9">
    <source>
        <dbReference type="RuleBase" id="RU000320"/>
    </source>
</evidence>
<dbReference type="GO" id="GO:0015297">
    <property type="term" value="F:antiporter activity"/>
    <property type="evidence" value="ECO:0007669"/>
    <property type="project" value="UniProtKB-KW"/>
</dbReference>
<organism evidence="15 16">
    <name type="scientific">Parafrankia colletiae</name>
    <dbReference type="NCBI Taxonomy" id="573497"/>
    <lineage>
        <taxon>Bacteria</taxon>
        <taxon>Bacillati</taxon>
        <taxon>Actinomycetota</taxon>
        <taxon>Actinomycetes</taxon>
        <taxon>Frankiales</taxon>
        <taxon>Frankiaceae</taxon>
        <taxon>Parafrankia</taxon>
    </lineage>
</organism>
<feature type="transmembrane region" description="Helical" evidence="10">
    <location>
        <begin position="382"/>
        <end position="404"/>
    </location>
</feature>
<feature type="transmembrane region" description="Helical" evidence="10">
    <location>
        <begin position="580"/>
        <end position="600"/>
    </location>
</feature>
<keyword evidence="7" id="KW-0406">Ion transport</keyword>
<evidence type="ECO:0000256" key="6">
    <source>
        <dbReference type="ARBA" id="ARBA00022989"/>
    </source>
</evidence>
<dbReference type="Pfam" id="PF00361">
    <property type="entry name" value="Proton_antipo_M"/>
    <property type="match status" value="1"/>
</dbReference>
<feature type="transmembrane region" description="Helical" evidence="10">
    <location>
        <begin position="151"/>
        <end position="169"/>
    </location>
</feature>